<protein>
    <submittedName>
        <fullName evidence="3">Flagellar protein FlbB</fullName>
    </submittedName>
</protein>
<feature type="compositionally biased region" description="Basic and acidic residues" evidence="2">
    <location>
        <begin position="65"/>
        <end position="79"/>
    </location>
</feature>
<dbReference type="eggNOG" id="COG3334">
    <property type="taxonomic scope" value="Bacteria"/>
</dbReference>
<keyword evidence="1" id="KW-0175">Coiled coil</keyword>
<dbReference type="HOGENOM" id="CLU_126536_0_0_5"/>
<reference evidence="4" key="1">
    <citation type="journal article" date="2014" name="Stand. Genomic Sci.">
        <title>Genome sequence of the exopolysaccharide-producing Salipiger mucosus type strain (DSM 16094(T)), a moderately halophilic member of the Roseobacter clade.</title>
        <authorList>
            <person name="Riedel T."/>
            <person name="Spring S."/>
            <person name="Fiebig A."/>
            <person name="Petersen J."/>
            <person name="Kyrpides N.C."/>
            <person name="Goker M."/>
            <person name="Klenk H.P."/>
        </authorList>
    </citation>
    <scope>NUCLEOTIDE SEQUENCE [LARGE SCALE GENOMIC DNA]</scope>
    <source>
        <strain evidence="4">DSM 16094</strain>
    </source>
</reference>
<dbReference type="SUPFAM" id="SSF158791">
    <property type="entry name" value="MgtE N-terminal domain-like"/>
    <property type="match status" value="1"/>
</dbReference>
<name>S9S975_9RHOB</name>
<keyword evidence="3" id="KW-0282">Flagellum</keyword>
<accession>S9S975</accession>
<keyword evidence="4" id="KW-1185">Reference proteome</keyword>
<feature type="region of interest" description="Disordered" evidence="2">
    <location>
        <begin position="49"/>
        <end position="89"/>
    </location>
</feature>
<dbReference type="Gene3D" id="1.10.220.30">
    <property type="match status" value="1"/>
</dbReference>
<feature type="coiled-coil region" evidence="1">
    <location>
        <begin position="120"/>
        <end position="154"/>
    </location>
</feature>
<evidence type="ECO:0000256" key="2">
    <source>
        <dbReference type="SAM" id="MobiDB-lite"/>
    </source>
</evidence>
<evidence type="ECO:0000313" key="4">
    <source>
        <dbReference type="Proteomes" id="UP000015347"/>
    </source>
</evidence>
<dbReference type="STRING" id="1123237.Salmuc_05172"/>
<evidence type="ECO:0000256" key="1">
    <source>
        <dbReference type="SAM" id="Coils"/>
    </source>
</evidence>
<feature type="compositionally biased region" description="Basic residues" evidence="2">
    <location>
        <begin position="11"/>
        <end position="21"/>
    </location>
</feature>
<dbReference type="EMBL" id="APVH01000019">
    <property type="protein sequence ID" value="EPX82819.1"/>
    <property type="molecule type" value="Genomic_DNA"/>
</dbReference>
<dbReference type="AlphaFoldDB" id="S9S975"/>
<feature type="compositionally biased region" description="Basic and acidic residues" evidence="2">
    <location>
        <begin position="1"/>
        <end position="10"/>
    </location>
</feature>
<gene>
    <name evidence="3" type="ORF">Salmuc_05172</name>
</gene>
<proteinExistence type="predicted"/>
<organism evidence="3 4">
    <name type="scientific">Salipiger mucosus DSM 16094</name>
    <dbReference type="NCBI Taxonomy" id="1123237"/>
    <lineage>
        <taxon>Bacteria</taxon>
        <taxon>Pseudomonadati</taxon>
        <taxon>Pseudomonadota</taxon>
        <taxon>Alphaproteobacteria</taxon>
        <taxon>Rhodobacterales</taxon>
        <taxon>Roseobacteraceae</taxon>
        <taxon>Salipiger</taxon>
    </lineage>
</organism>
<sequence length="224" mass="24162">MMAKQKPPERQKKKSGARRRGRGVLRIIGGLLVASALVRLGSEAGAALALDTDSATPPAQAAEDPPARETTEPEHEAPQDNRIGADLSDEELGPLLEALRAREERIAKREAAMRTRAQALKVAETEIDRKMAALTEAEKRLRATLSVAQDAAEQDVERLTQVYANMKPKQAAALFERMDPEFAAGFLGRMRPDAAAAIMAGLSPEQAYTVSVTLAGRNADVPKE</sequence>
<feature type="region of interest" description="Disordered" evidence="2">
    <location>
        <begin position="1"/>
        <end position="21"/>
    </location>
</feature>
<comment type="caution">
    <text evidence="3">The sequence shown here is derived from an EMBL/GenBank/DDBJ whole genome shotgun (WGS) entry which is preliminary data.</text>
</comment>
<keyword evidence="3" id="KW-0969">Cilium</keyword>
<keyword evidence="3" id="KW-0966">Cell projection</keyword>
<evidence type="ECO:0000313" key="3">
    <source>
        <dbReference type="EMBL" id="EPX82819.1"/>
    </source>
</evidence>
<dbReference type="Proteomes" id="UP000015347">
    <property type="component" value="Unassembled WGS sequence"/>
</dbReference>